<reference evidence="1" key="1">
    <citation type="submission" date="2014-09" db="EMBL/GenBank/DDBJ databases">
        <authorList>
            <person name="Magalhaes I.L.F."/>
            <person name="Oliveira U."/>
            <person name="Santos F.R."/>
            <person name="Vidigal T.H.D.A."/>
            <person name="Brescovit A.D."/>
            <person name="Santos A.J."/>
        </authorList>
    </citation>
    <scope>NUCLEOTIDE SEQUENCE</scope>
    <source>
        <tissue evidence="1">Shoot tissue taken approximately 20 cm above the soil surface</tissue>
    </source>
</reference>
<reference evidence="1" key="2">
    <citation type="journal article" date="2015" name="Data Brief">
        <title>Shoot transcriptome of the giant reed, Arundo donax.</title>
        <authorList>
            <person name="Barrero R.A."/>
            <person name="Guerrero F.D."/>
            <person name="Moolhuijzen P."/>
            <person name="Goolsby J.A."/>
            <person name="Tidwell J."/>
            <person name="Bellgard S.E."/>
            <person name="Bellgard M.I."/>
        </authorList>
    </citation>
    <scope>NUCLEOTIDE SEQUENCE</scope>
    <source>
        <tissue evidence="1">Shoot tissue taken approximately 20 cm above the soil surface</tissue>
    </source>
</reference>
<protein>
    <submittedName>
        <fullName evidence="1">Uncharacterized protein</fullName>
    </submittedName>
</protein>
<sequence>MKLLISNVRESRNRKKKGTSDSLCYTVKSHVCNGSVEIAQH</sequence>
<proteinExistence type="predicted"/>
<evidence type="ECO:0000313" key="1">
    <source>
        <dbReference type="EMBL" id="JAD50633.1"/>
    </source>
</evidence>
<dbReference type="EMBL" id="GBRH01247262">
    <property type="protein sequence ID" value="JAD50633.1"/>
    <property type="molecule type" value="Transcribed_RNA"/>
</dbReference>
<name>A0A0A9ALC5_ARUDO</name>
<dbReference type="AlphaFoldDB" id="A0A0A9ALC5"/>
<accession>A0A0A9ALC5</accession>
<organism evidence="1">
    <name type="scientific">Arundo donax</name>
    <name type="common">Giant reed</name>
    <name type="synonym">Donax arundinaceus</name>
    <dbReference type="NCBI Taxonomy" id="35708"/>
    <lineage>
        <taxon>Eukaryota</taxon>
        <taxon>Viridiplantae</taxon>
        <taxon>Streptophyta</taxon>
        <taxon>Embryophyta</taxon>
        <taxon>Tracheophyta</taxon>
        <taxon>Spermatophyta</taxon>
        <taxon>Magnoliopsida</taxon>
        <taxon>Liliopsida</taxon>
        <taxon>Poales</taxon>
        <taxon>Poaceae</taxon>
        <taxon>PACMAD clade</taxon>
        <taxon>Arundinoideae</taxon>
        <taxon>Arundineae</taxon>
        <taxon>Arundo</taxon>
    </lineage>
</organism>